<dbReference type="InterPro" id="IPR044068">
    <property type="entry name" value="CB"/>
</dbReference>
<keyword evidence="9" id="KW-1185">Reference proteome</keyword>
<dbReference type="OrthoDB" id="9801717at2"/>
<feature type="domain" description="Tyr recombinase" evidence="5">
    <location>
        <begin position="101"/>
        <end position="279"/>
    </location>
</feature>
<dbReference type="AlphaFoldDB" id="D5WPW6"/>
<dbReference type="PROSITE" id="PS51898">
    <property type="entry name" value="TYR_RECOMBINASE"/>
    <property type="match status" value="1"/>
</dbReference>
<dbReference type="STRING" id="562970.Btus_1671"/>
<dbReference type="Pfam" id="PF00589">
    <property type="entry name" value="Phage_integrase"/>
    <property type="match status" value="1"/>
</dbReference>
<dbReference type="KEGG" id="bts:Btus_2130"/>
<dbReference type="PROSITE" id="PS51900">
    <property type="entry name" value="CB"/>
    <property type="match status" value="1"/>
</dbReference>
<reference evidence="7 9" key="1">
    <citation type="journal article" date="2011" name="Stand. Genomic Sci.">
        <title>Complete genome sequence of the thermophilic, hydrogen-oxidizing Bacillus tusciae type strain (T2) and reclassification in the new genus, Kyrpidia gen. nov. as Kyrpidia tusciae comb. nov. and emendation of the family Alicyclobacillaceae da Costa and Rainey, 2010.</title>
        <authorList>
            <person name="Klenk H.P."/>
            <person name="Lapidus A."/>
            <person name="Chertkov O."/>
            <person name="Copeland A."/>
            <person name="Del Rio T.G."/>
            <person name="Nolan M."/>
            <person name="Lucas S."/>
            <person name="Chen F."/>
            <person name="Tice H."/>
            <person name="Cheng J.F."/>
            <person name="Han C."/>
            <person name="Bruce D."/>
            <person name="Goodwin L."/>
            <person name="Pitluck S."/>
            <person name="Pati A."/>
            <person name="Ivanova N."/>
            <person name="Mavromatis K."/>
            <person name="Daum C."/>
            <person name="Chen A."/>
            <person name="Palaniappan K."/>
            <person name="Chang Y.J."/>
            <person name="Land M."/>
            <person name="Hauser L."/>
            <person name="Jeffries C.D."/>
            <person name="Detter J.C."/>
            <person name="Rohde M."/>
            <person name="Abt B."/>
            <person name="Pukall R."/>
            <person name="Goker M."/>
            <person name="Bristow J."/>
            <person name="Markowitz V."/>
            <person name="Hugenholtz P."/>
            <person name="Eisen J.A."/>
        </authorList>
    </citation>
    <scope>NUCLEOTIDE SEQUENCE [LARGE SCALE GENOMIC DNA]</scope>
    <source>
        <strain evidence="7 9">DSM 2912</strain>
    </source>
</reference>
<dbReference type="InterPro" id="IPR010998">
    <property type="entry name" value="Integrase_recombinase_N"/>
</dbReference>
<dbReference type="KEGG" id="bts:Btus_1671"/>
<evidence type="ECO:0000259" key="6">
    <source>
        <dbReference type="PROSITE" id="PS51900"/>
    </source>
</evidence>
<dbReference type="eggNOG" id="COG4974">
    <property type="taxonomic scope" value="Bacteria"/>
</dbReference>
<keyword evidence="3" id="KW-0233">DNA recombination</keyword>
<dbReference type="InterPro" id="IPR011010">
    <property type="entry name" value="DNA_brk_join_enz"/>
</dbReference>
<protein>
    <submittedName>
        <fullName evidence="7">Integrase family protein</fullName>
    </submittedName>
</protein>
<evidence type="ECO:0000256" key="2">
    <source>
        <dbReference type="ARBA" id="ARBA00023125"/>
    </source>
</evidence>
<dbReference type="HOGENOM" id="CLU_027562_9_5_9"/>
<evidence type="ECO:0000313" key="9">
    <source>
        <dbReference type="Proteomes" id="UP000002368"/>
    </source>
</evidence>
<dbReference type="RefSeq" id="WP_013075662.1">
    <property type="nucleotide sequence ID" value="NC_014098.1"/>
</dbReference>
<gene>
    <name evidence="7" type="ordered locus">Btus_1671</name>
    <name evidence="8" type="ordered locus">Btus_2130</name>
</gene>
<dbReference type="GO" id="GO:0015074">
    <property type="term" value="P:DNA integration"/>
    <property type="evidence" value="ECO:0007669"/>
    <property type="project" value="UniProtKB-KW"/>
</dbReference>
<dbReference type="Proteomes" id="UP000002368">
    <property type="component" value="Chromosome"/>
</dbReference>
<accession>D5WPW6</accession>
<dbReference type="Gene3D" id="1.10.443.10">
    <property type="entry name" value="Intergrase catalytic core"/>
    <property type="match status" value="1"/>
</dbReference>
<evidence type="ECO:0000313" key="8">
    <source>
        <dbReference type="EMBL" id="ADG06808.1"/>
    </source>
</evidence>
<name>D5WPW6_KYRT2</name>
<dbReference type="PANTHER" id="PTHR30349:SF81">
    <property type="entry name" value="TYROSINE RECOMBINASE XERC"/>
    <property type="match status" value="1"/>
</dbReference>
<dbReference type="InterPro" id="IPR002104">
    <property type="entry name" value="Integrase_catalytic"/>
</dbReference>
<dbReference type="InterPro" id="IPR050090">
    <property type="entry name" value="Tyrosine_recombinase_XerCD"/>
</dbReference>
<dbReference type="GO" id="GO:0006310">
    <property type="term" value="P:DNA recombination"/>
    <property type="evidence" value="ECO:0007669"/>
    <property type="project" value="UniProtKB-KW"/>
</dbReference>
<sequence>MGAHQHVLQQMTEDLRLRGLSPNTVDVYTRAARIFLEFCKRPVDQLDVQDARRFLLFLICEKKRSAATVNVYNAAVRFLFAVTLNRTFNPLQIPRQKMPKTLPQVLSRPEIASILEHCHNLKHKALFALIYGSGLRVSEAAAIKTQHIDSRTMRVFVQGGKGAKDRYTVLSHTALQLLREYWKAYRPTHPEGWLFLGTYSLAHITSAAISRAFGDALKRAQISKEVSIHSLRHSFATHLLEDGVSLLQIKELLGHASIRSTTVYLHLANVTSGMLSPLDRPPSTDKGNISAHA</sequence>
<dbReference type="InterPro" id="IPR013762">
    <property type="entry name" value="Integrase-like_cat_sf"/>
</dbReference>
<dbReference type="Pfam" id="PF13495">
    <property type="entry name" value="Phage_int_SAM_4"/>
    <property type="match status" value="1"/>
</dbReference>
<feature type="domain" description="Core-binding (CB)" evidence="6">
    <location>
        <begin position="2"/>
        <end position="84"/>
    </location>
</feature>
<dbReference type="SUPFAM" id="SSF56349">
    <property type="entry name" value="DNA breaking-rejoining enzymes"/>
    <property type="match status" value="1"/>
</dbReference>
<organism evidence="7 9">
    <name type="scientific">Kyrpidia tusciae (strain DSM 2912 / NBRC 15312 / T2)</name>
    <name type="common">Bacillus tusciae</name>
    <dbReference type="NCBI Taxonomy" id="562970"/>
    <lineage>
        <taxon>Bacteria</taxon>
        <taxon>Bacillati</taxon>
        <taxon>Bacillota</taxon>
        <taxon>Bacilli</taxon>
        <taxon>Bacillales</taxon>
        <taxon>Alicyclobacillaceae</taxon>
        <taxon>Kyrpidia</taxon>
    </lineage>
</organism>
<proteinExistence type="predicted"/>
<evidence type="ECO:0000256" key="4">
    <source>
        <dbReference type="PROSITE-ProRule" id="PRU01248"/>
    </source>
</evidence>
<dbReference type="InterPro" id="IPR004107">
    <property type="entry name" value="Integrase_SAM-like_N"/>
</dbReference>
<evidence type="ECO:0000256" key="3">
    <source>
        <dbReference type="ARBA" id="ARBA00023172"/>
    </source>
</evidence>
<dbReference type="EMBL" id="CP002017">
    <property type="protein sequence ID" value="ADG06375.1"/>
    <property type="molecule type" value="Genomic_DNA"/>
</dbReference>
<evidence type="ECO:0000259" key="5">
    <source>
        <dbReference type="PROSITE" id="PS51898"/>
    </source>
</evidence>
<keyword evidence="2 4" id="KW-0238">DNA-binding</keyword>
<dbReference type="EMBL" id="CP002017">
    <property type="protein sequence ID" value="ADG06808.1"/>
    <property type="molecule type" value="Genomic_DNA"/>
</dbReference>
<dbReference type="GO" id="GO:0003677">
    <property type="term" value="F:DNA binding"/>
    <property type="evidence" value="ECO:0007669"/>
    <property type="project" value="UniProtKB-UniRule"/>
</dbReference>
<dbReference type="Gene3D" id="1.10.150.130">
    <property type="match status" value="1"/>
</dbReference>
<keyword evidence="1" id="KW-0229">DNA integration</keyword>
<evidence type="ECO:0000256" key="1">
    <source>
        <dbReference type="ARBA" id="ARBA00022908"/>
    </source>
</evidence>
<evidence type="ECO:0000313" key="7">
    <source>
        <dbReference type="EMBL" id="ADG06375.1"/>
    </source>
</evidence>
<dbReference type="PANTHER" id="PTHR30349">
    <property type="entry name" value="PHAGE INTEGRASE-RELATED"/>
    <property type="match status" value="1"/>
</dbReference>